<comment type="caution">
    <text evidence="12">The sequence shown here is derived from an EMBL/GenBank/DDBJ whole genome shotgun (WGS) entry which is preliminary data.</text>
</comment>
<evidence type="ECO:0000259" key="10">
    <source>
        <dbReference type="Pfam" id="PF00724"/>
    </source>
</evidence>
<evidence type="ECO:0000256" key="2">
    <source>
        <dbReference type="ARBA" id="ARBA00001966"/>
    </source>
</evidence>
<dbReference type="Proteomes" id="UP000017747">
    <property type="component" value="Unassembled WGS sequence"/>
</dbReference>
<evidence type="ECO:0000256" key="4">
    <source>
        <dbReference type="ARBA" id="ARBA00022630"/>
    </source>
</evidence>
<dbReference type="GO" id="GO:0051536">
    <property type="term" value="F:iron-sulfur cluster binding"/>
    <property type="evidence" value="ECO:0007669"/>
    <property type="project" value="UniProtKB-KW"/>
</dbReference>
<dbReference type="PRINTS" id="PR00469">
    <property type="entry name" value="PNDRDTASEII"/>
</dbReference>
<comment type="similarity">
    <text evidence="3">In the N-terminal section; belongs to the NADH:flavin oxidoreductase/NADH oxidase family.</text>
</comment>
<dbReference type="Gene3D" id="3.50.50.60">
    <property type="entry name" value="FAD/NAD(P)-binding domain"/>
    <property type="match status" value="1"/>
</dbReference>
<protein>
    <submittedName>
        <fullName evidence="12">NADH:flavin oxidoreductase</fullName>
    </submittedName>
</protein>
<evidence type="ECO:0000313" key="13">
    <source>
        <dbReference type="Proteomes" id="UP000017747"/>
    </source>
</evidence>
<comment type="cofactor">
    <cofactor evidence="1">
        <name>FMN</name>
        <dbReference type="ChEBI" id="CHEBI:58210"/>
    </cofactor>
</comment>
<gene>
    <name evidence="12" type="ORF">T472_0208650</name>
</gene>
<dbReference type="eggNOG" id="COG0446">
    <property type="taxonomic scope" value="Bacteria"/>
</dbReference>
<reference evidence="12 13" key="1">
    <citation type="journal article" date="2014" name="Genome Announc.">
        <title>Genome Sequence of Youngiibacter fragilis, the Type Strain of the Genus Youngiibacter.</title>
        <authorList>
            <person name="Wawrik C.B."/>
            <person name="Callaghan A.V."/>
            <person name="Stamps B.W."/>
            <person name="Wawrik B."/>
        </authorList>
    </citation>
    <scope>NUCLEOTIDE SEQUENCE [LARGE SCALE GENOMIC DNA]</scope>
    <source>
        <strain evidence="12 13">232.1</strain>
    </source>
</reference>
<dbReference type="InterPro" id="IPR001155">
    <property type="entry name" value="OxRdtase_FMN_N"/>
</dbReference>
<evidence type="ECO:0000259" key="11">
    <source>
        <dbReference type="Pfam" id="PF07992"/>
    </source>
</evidence>
<feature type="domain" description="FAD/NAD(P)-binding" evidence="11">
    <location>
        <begin position="370"/>
        <end position="599"/>
    </location>
</feature>
<dbReference type="InterPro" id="IPR036188">
    <property type="entry name" value="FAD/NAD-bd_sf"/>
</dbReference>
<dbReference type="PRINTS" id="PR00368">
    <property type="entry name" value="FADPNR"/>
</dbReference>
<dbReference type="InterPro" id="IPR013785">
    <property type="entry name" value="Aldolase_TIM"/>
</dbReference>
<keyword evidence="9" id="KW-0411">Iron-sulfur</keyword>
<keyword evidence="13" id="KW-1185">Reference proteome</keyword>
<evidence type="ECO:0000256" key="9">
    <source>
        <dbReference type="ARBA" id="ARBA00023014"/>
    </source>
</evidence>
<dbReference type="InterPro" id="IPR023753">
    <property type="entry name" value="FAD/NAD-binding_dom"/>
</dbReference>
<evidence type="ECO:0000256" key="1">
    <source>
        <dbReference type="ARBA" id="ARBA00001917"/>
    </source>
</evidence>
<dbReference type="SUPFAM" id="SSF51971">
    <property type="entry name" value="Nucleotide-binding domain"/>
    <property type="match status" value="1"/>
</dbReference>
<dbReference type="Gene3D" id="3.40.50.720">
    <property type="entry name" value="NAD(P)-binding Rossmann-like Domain"/>
    <property type="match status" value="1"/>
</dbReference>
<sequence>MYEKILSPIKVGNVDLKNRVIYLAMAKYLSTPDNFVTDRQIAYYAARAKGGAGLVIPGACIVDPLYPSTLPMQPGLYDDKFIPGLTRLVDAVHAAGAKIFLQPWHPGVTPYGCRPEDVKQVADWTIDEIHGLQKLFADACVRIKKSGADGVEFHIAHNYLPEQFAVPLFNKRTDEYGADTVENAMRFSTESLQGIRAACGDDFTIVVKINGTDLTPGGMTPERAAEASALLEKAGASMITVSAGGGLTDLTGMSSDGHREEGWKVPFAKTVKDSVTIPVAATGDIRHPEFAERILEEGLCDMVGIGRGLFAEPEWVNKLSAGREDEMRTCISCMSCFDYCPPGKSGCAVNPLAMRESENVSLSYDGGGRTVAVIGAGPAGLEAAVTLAERKFKPVVFESEVKIGGMERIGAIPDGKSKVNWHIDYYKKQIGRLGIDLRTGTRATLEDIQKLNPYAVLIATGSDPIFPRSVKGIDKPNVAMIRDVLDDFPDISGKEIVIVGAGLTGLETAATFAARKNKVTVIDMLPEPNYESLPVDHLLAIGYAKGSRVDVRMSHKLLAVEDAAVVSENTLTNESVNIPADMVVISMGARPNDSLYEEIRDKFERVIKIGDSSSVGKIMNAVQSGFDTAVNLE</sequence>
<dbReference type="GO" id="GO:0016491">
    <property type="term" value="F:oxidoreductase activity"/>
    <property type="evidence" value="ECO:0007669"/>
    <property type="project" value="UniProtKB-KW"/>
</dbReference>
<dbReference type="EMBL" id="AXUN02000167">
    <property type="protein sequence ID" value="ETA81021.1"/>
    <property type="molecule type" value="Genomic_DNA"/>
</dbReference>
<dbReference type="GO" id="GO:0010181">
    <property type="term" value="F:FMN binding"/>
    <property type="evidence" value="ECO:0007669"/>
    <property type="project" value="InterPro"/>
</dbReference>
<evidence type="ECO:0000256" key="8">
    <source>
        <dbReference type="ARBA" id="ARBA00023004"/>
    </source>
</evidence>
<proteinExistence type="inferred from homology"/>
<name>V7I6U9_9CLOT</name>
<keyword evidence="6" id="KW-0479">Metal-binding</keyword>
<dbReference type="SUPFAM" id="SSF51395">
    <property type="entry name" value="FMN-linked oxidoreductases"/>
    <property type="match status" value="1"/>
</dbReference>
<evidence type="ECO:0000256" key="3">
    <source>
        <dbReference type="ARBA" id="ARBA00011048"/>
    </source>
</evidence>
<keyword evidence="8" id="KW-0408">Iron</keyword>
<dbReference type="PROSITE" id="PS00198">
    <property type="entry name" value="4FE4S_FER_1"/>
    <property type="match status" value="1"/>
</dbReference>
<dbReference type="PANTHER" id="PTHR42917:SF2">
    <property type="entry name" value="2,4-DIENOYL-COA REDUCTASE [(2E)-ENOYL-COA-PRODUCING]"/>
    <property type="match status" value="1"/>
</dbReference>
<dbReference type="InterPro" id="IPR051793">
    <property type="entry name" value="NADH:flavin_oxidoreductase"/>
</dbReference>
<evidence type="ECO:0000256" key="6">
    <source>
        <dbReference type="ARBA" id="ARBA00022723"/>
    </source>
</evidence>
<dbReference type="GO" id="GO:0046872">
    <property type="term" value="F:metal ion binding"/>
    <property type="evidence" value="ECO:0007669"/>
    <property type="project" value="UniProtKB-KW"/>
</dbReference>
<dbReference type="STRING" id="994573.T472_0208650"/>
<dbReference type="OrthoDB" id="9772736at2"/>
<dbReference type="InterPro" id="IPR017900">
    <property type="entry name" value="4Fe4S_Fe_S_CS"/>
</dbReference>
<feature type="domain" description="NADH:flavin oxidoreductase/NADH oxidase N-terminal" evidence="10">
    <location>
        <begin position="5"/>
        <end position="326"/>
    </location>
</feature>
<dbReference type="CDD" id="cd02803">
    <property type="entry name" value="OYE_like_FMN_family"/>
    <property type="match status" value="1"/>
</dbReference>
<evidence type="ECO:0000313" key="12">
    <source>
        <dbReference type="EMBL" id="ETA81021.1"/>
    </source>
</evidence>
<keyword evidence="7" id="KW-0560">Oxidoreductase</keyword>
<dbReference type="Pfam" id="PF07992">
    <property type="entry name" value="Pyr_redox_2"/>
    <property type="match status" value="1"/>
</dbReference>
<accession>V7I6U9</accession>
<dbReference type="AlphaFoldDB" id="V7I6U9"/>
<keyword evidence="5" id="KW-0288">FMN</keyword>
<comment type="cofactor">
    <cofactor evidence="2">
        <name>[4Fe-4S] cluster</name>
        <dbReference type="ChEBI" id="CHEBI:49883"/>
    </cofactor>
</comment>
<dbReference type="Pfam" id="PF00724">
    <property type="entry name" value="Oxidored_FMN"/>
    <property type="match status" value="1"/>
</dbReference>
<dbReference type="eggNOG" id="COG1902">
    <property type="taxonomic scope" value="Bacteria"/>
</dbReference>
<keyword evidence="4" id="KW-0285">Flavoprotein</keyword>
<evidence type="ECO:0000256" key="5">
    <source>
        <dbReference type="ARBA" id="ARBA00022643"/>
    </source>
</evidence>
<dbReference type="PANTHER" id="PTHR42917">
    <property type="entry name" value="2,4-DIENOYL-COA REDUCTASE"/>
    <property type="match status" value="1"/>
</dbReference>
<evidence type="ECO:0000256" key="7">
    <source>
        <dbReference type="ARBA" id="ARBA00023002"/>
    </source>
</evidence>
<dbReference type="Gene3D" id="3.20.20.70">
    <property type="entry name" value="Aldolase class I"/>
    <property type="match status" value="1"/>
</dbReference>
<organism evidence="12 13">
    <name type="scientific">Youngiibacter fragilis 232.1</name>
    <dbReference type="NCBI Taxonomy" id="994573"/>
    <lineage>
        <taxon>Bacteria</taxon>
        <taxon>Bacillati</taxon>
        <taxon>Bacillota</taxon>
        <taxon>Clostridia</taxon>
        <taxon>Eubacteriales</taxon>
        <taxon>Clostridiaceae</taxon>
        <taxon>Youngiibacter</taxon>
    </lineage>
</organism>
<dbReference type="RefSeq" id="WP_023387496.1">
    <property type="nucleotide sequence ID" value="NZ_AXUN02000167.1"/>
</dbReference>